<accession>X1K3M4</accession>
<dbReference type="EMBL" id="BARU01038805">
    <property type="protein sequence ID" value="GAH88265.1"/>
    <property type="molecule type" value="Genomic_DNA"/>
</dbReference>
<reference evidence="1" key="1">
    <citation type="journal article" date="2014" name="Front. Microbiol.">
        <title>High frequency of phylogenetically diverse reductive dehalogenase-homologous genes in deep subseafloor sedimentary metagenomes.</title>
        <authorList>
            <person name="Kawai M."/>
            <person name="Futagami T."/>
            <person name="Toyoda A."/>
            <person name="Takaki Y."/>
            <person name="Nishi S."/>
            <person name="Hori S."/>
            <person name="Arai W."/>
            <person name="Tsubouchi T."/>
            <person name="Morono Y."/>
            <person name="Uchiyama I."/>
            <person name="Ito T."/>
            <person name="Fujiyama A."/>
            <person name="Inagaki F."/>
            <person name="Takami H."/>
        </authorList>
    </citation>
    <scope>NUCLEOTIDE SEQUENCE</scope>
    <source>
        <strain evidence="1">Expedition CK06-06</strain>
    </source>
</reference>
<protein>
    <submittedName>
        <fullName evidence="1">Uncharacterized protein</fullName>
    </submittedName>
</protein>
<comment type="caution">
    <text evidence="1">The sequence shown here is derived from an EMBL/GenBank/DDBJ whole genome shotgun (WGS) entry which is preliminary data.</text>
</comment>
<organism evidence="1">
    <name type="scientific">marine sediment metagenome</name>
    <dbReference type="NCBI Taxonomy" id="412755"/>
    <lineage>
        <taxon>unclassified sequences</taxon>
        <taxon>metagenomes</taxon>
        <taxon>ecological metagenomes</taxon>
    </lineage>
</organism>
<sequence length="41" mass="4522">QGLFSELADKIISSTPVVLKDVTLGKKLKRKLVKGIARRLT</sequence>
<dbReference type="AlphaFoldDB" id="X1K3M4"/>
<name>X1K3M4_9ZZZZ</name>
<proteinExistence type="predicted"/>
<evidence type="ECO:0000313" key="1">
    <source>
        <dbReference type="EMBL" id="GAH88265.1"/>
    </source>
</evidence>
<feature type="non-terminal residue" evidence="1">
    <location>
        <position position="1"/>
    </location>
</feature>
<gene>
    <name evidence="1" type="ORF">S03H2_60246</name>
</gene>